<dbReference type="SFLD" id="SFLDG01021">
    <property type="entry name" value="Trichodiene_Synthase_Like"/>
    <property type="match status" value="1"/>
</dbReference>
<dbReference type="Proteomes" id="UP001221757">
    <property type="component" value="Unassembled WGS sequence"/>
</dbReference>
<accession>A0AAD7DTI8</accession>
<reference evidence="3" key="1">
    <citation type="submission" date="2023-03" db="EMBL/GenBank/DDBJ databases">
        <title>Massive genome expansion in bonnet fungi (Mycena s.s.) driven by repeated elements and novel gene families across ecological guilds.</title>
        <authorList>
            <consortium name="Lawrence Berkeley National Laboratory"/>
            <person name="Harder C.B."/>
            <person name="Miyauchi S."/>
            <person name="Viragh M."/>
            <person name="Kuo A."/>
            <person name="Thoen E."/>
            <person name="Andreopoulos B."/>
            <person name="Lu D."/>
            <person name="Skrede I."/>
            <person name="Drula E."/>
            <person name="Henrissat B."/>
            <person name="Morin E."/>
            <person name="Kohler A."/>
            <person name="Barry K."/>
            <person name="LaButti K."/>
            <person name="Morin E."/>
            <person name="Salamov A."/>
            <person name="Lipzen A."/>
            <person name="Mereny Z."/>
            <person name="Hegedus B."/>
            <person name="Baldrian P."/>
            <person name="Stursova M."/>
            <person name="Weitz H."/>
            <person name="Taylor A."/>
            <person name="Grigoriev I.V."/>
            <person name="Nagy L.G."/>
            <person name="Martin F."/>
            <person name="Kauserud H."/>
        </authorList>
    </citation>
    <scope>NUCLEOTIDE SEQUENCE</scope>
    <source>
        <strain evidence="3">CBHHK067</strain>
    </source>
</reference>
<gene>
    <name evidence="3" type="ORF">B0H17DRAFT_1050969</name>
</gene>
<keyword evidence="4" id="KW-1185">Reference proteome</keyword>
<name>A0AAD7DTI8_MYCRO</name>
<dbReference type="SUPFAM" id="SSF48576">
    <property type="entry name" value="Terpenoid synthases"/>
    <property type="match status" value="1"/>
</dbReference>
<sequence>MDDKDLSLPEILQSLLDAISYTSPREMMAAGGSSTDALISAMNAKAREWALDEKDIPALESTSKKAAAVMEFFYYHLPFETKLAFGFYVWFFFYIDDFSSQESLVKYQHNVLVGAPQSPGPISHFQSVLADLYTYYDPLCANFMVCSAMEFISGCIMEGREEVLCMEINPNATAWPKYLRLKTGMAPGFSAALFPRATNPDITAYMQAFPEIDEYMVLINDIMSFYKEELAGETMNYTDVRAKVAGKHPRRVLADMAHEAGDIHRRIVKLLEGSPAALKAYMTVAHGEIAFHFALPRYKLSDLGFTSA</sequence>
<dbReference type="EMBL" id="JARKIE010000027">
    <property type="protein sequence ID" value="KAJ7697999.1"/>
    <property type="molecule type" value="Genomic_DNA"/>
</dbReference>
<organism evidence="3 4">
    <name type="scientific">Mycena rosella</name>
    <name type="common">Pink bonnet</name>
    <name type="synonym">Agaricus rosellus</name>
    <dbReference type="NCBI Taxonomy" id="1033263"/>
    <lineage>
        <taxon>Eukaryota</taxon>
        <taxon>Fungi</taxon>
        <taxon>Dikarya</taxon>
        <taxon>Basidiomycota</taxon>
        <taxon>Agaricomycotina</taxon>
        <taxon>Agaricomycetes</taxon>
        <taxon>Agaricomycetidae</taxon>
        <taxon>Agaricales</taxon>
        <taxon>Marasmiineae</taxon>
        <taxon>Mycenaceae</taxon>
        <taxon>Mycena</taxon>
    </lineage>
</organism>
<dbReference type="SFLD" id="SFLDS00005">
    <property type="entry name" value="Isoprenoid_Synthase_Type_I"/>
    <property type="match status" value="1"/>
</dbReference>
<evidence type="ECO:0000313" key="4">
    <source>
        <dbReference type="Proteomes" id="UP001221757"/>
    </source>
</evidence>
<dbReference type="GO" id="GO:0016838">
    <property type="term" value="F:carbon-oxygen lyase activity, acting on phosphates"/>
    <property type="evidence" value="ECO:0007669"/>
    <property type="project" value="InterPro"/>
</dbReference>
<dbReference type="InterPro" id="IPR024652">
    <property type="entry name" value="Trichodiene_synth"/>
</dbReference>
<dbReference type="InterPro" id="IPR008949">
    <property type="entry name" value="Isoprenoid_synthase_dom_sf"/>
</dbReference>
<dbReference type="Gene3D" id="1.10.600.10">
    <property type="entry name" value="Farnesyl Diphosphate Synthase"/>
    <property type="match status" value="1"/>
</dbReference>
<protein>
    <submittedName>
        <fullName evidence="3">Isoprenoid synthase domain-containing protein</fullName>
    </submittedName>
</protein>
<evidence type="ECO:0000313" key="3">
    <source>
        <dbReference type="EMBL" id="KAJ7697999.1"/>
    </source>
</evidence>
<comment type="caution">
    <text evidence="3">The sequence shown here is derived from an EMBL/GenBank/DDBJ whole genome shotgun (WGS) entry which is preliminary data.</text>
</comment>
<comment type="similarity">
    <text evidence="1">Belongs to the trichodiene synthase family.</text>
</comment>
<evidence type="ECO:0000256" key="1">
    <source>
        <dbReference type="ARBA" id="ARBA00007946"/>
    </source>
</evidence>
<evidence type="ECO:0000256" key="2">
    <source>
        <dbReference type="ARBA" id="ARBA00023239"/>
    </source>
</evidence>
<proteinExistence type="inferred from homology"/>
<dbReference type="AlphaFoldDB" id="A0AAD7DTI8"/>
<keyword evidence="2" id="KW-0456">Lyase</keyword>
<dbReference type="Pfam" id="PF06330">
    <property type="entry name" value="TRI5"/>
    <property type="match status" value="1"/>
</dbReference>